<evidence type="ECO:0000256" key="1">
    <source>
        <dbReference type="SAM" id="Phobius"/>
    </source>
</evidence>
<comment type="caution">
    <text evidence="2">The sequence shown here is derived from an EMBL/GenBank/DDBJ whole genome shotgun (WGS) entry which is preliminary data.</text>
</comment>
<keyword evidence="3" id="KW-1185">Reference proteome</keyword>
<dbReference type="STRING" id="449659.IV66_GL000035"/>
<evidence type="ECO:0000313" key="2">
    <source>
        <dbReference type="EMBL" id="KRO02611.1"/>
    </source>
</evidence>
<feature type="transmembrane region" description="Helical" evidence="1">
    <location>
        <begin position="235"/>
        <end position="255"/>
    </location>
</feature>
<feature type="transmembrane region" description="Helical" evidence="1">
    <location>
        <begin position="412"/>
        <end position="434"/>
    </location>
</feature>
<dbReference type="AlphaFoldDB" id="A0A0R2LUT9"/>
<feature type="transmembrane region" description="Helical" evidence="1">
    <location>
        <begin position="326"/>
        <end position="344"/>
    </location>
</feature>
<dbReference type="EMBL" id="JQCN01000001">
    <property type="protein sequence ID" value="KRO02611.1"/>
    <property type="molecule type" value="Genomic_DNA"/>
</dbReference>
<feature type="transmembrane region" description="Helical" evidence="1">
    <location>
        <begin position="356"/>
        <end position="376"/>
    </location>
</feature>
<feature type="transmembrane region" description="Helical" evidence="1">
    <location>
        <begin position="12"/>
        <end position="32"/>
    </location>
</feature>
<dbReference type="Proteomes" id="UP000051886">
    <property type="component" value="Unassembled WGS sequence"/>
</dbReference>
<accession>A0A0R2LUT9</accession>
<feature type="transmembrane region" description="Helical" evidence="1">
    <location>
        <begin position="855"/>
        <end position="875"/>
    </location>
</feature>
<dbReference type="PATRIC" id="fig|449659.4.peg.35"/>
<organism evidence="2 3">
    <name type="scientific">Ligilactobacillus pobuzihii</name>
    <dbReference type="NCBI Taxonomy" id="449659"/>
    <lineage>
        <taxon>Bacteria</taxon>
        <taxon>Bacillati</taxon>
        <taxon>Bacillota</taxon>
        <taxon>Bacilli</taxon>
        <taxon>Lactobacillales</taxon>
        <taxon>Lactobacillaceae</taxon>
        <taxon>Ligilactobacillus</taxon>
    </lineage>
</organism>
<dbReference type="PANTHER" id="PTHR38454">
    <property type="entry name" value="INTEGRAL MEMBRANE PROTEIN-RELATED"/>
    <property type="match status" value="1"/>
</dbReference>
<feature type="transmembrane region" description="Helical" evidence="1">
    <location>
        <begin position="96"/>
        <end position="116"/>
    </location>
</feature>
<keyword evidence="1" id="KW-1133">Transmembrane helix</keyword>
<evidence type="ECO:0008006" key="4">
    <source>
        <dbReference type="Google" id="ProtNLM"/>
    </source>
</evidence>
<dbReference type="PANTHER" id="PTHR38454:SF1">
    <property type="entry name" value="INTEGRAL MEMBRANE PROTEIN"/>
    <property type="match status" value="1"/>
</dbReference>
<keyword evidence="1" id="KW-0812">Transmembrane</keyword>
<reference evidence="2 3" key="1">
    <citation type="journal article" date="2015" name="Genome Announc.">
        <title>Expanding the biotechnology potential of lactobacilli through comparative genomics of 213 strains and associated genera.</title>
        <authorList>
            <person name="Sun Z."/>
            <person name="Harris H.M."/>
            <person name="McCann A."/>
            <person name="Guo C."/>
            <person name="Argimon S."/>
            <person name="Zhang W."/>
            <person name="Yang X."/>
            <person name="Jeffery I.B."/>
            <person name="Cooney J.C."/>
            <person name="Kagawa T.F."/>
            <person name="Liu W."/>
            <person name="Song Y."/>
            <person name="Salvetti E."/>
            <person name="Wrobel A."/>
            <person name="Rasinkangas P."/>
            <person name="Parkhill J."/>
            <person name="Rea M.C."/>
            <person name="O'Sullivan O."/>
            <person name="Ritari J."/>
            <person name="Douillard F.P."/>
            <person name="Paul Ross R."/>
            <person name="Yang R."/>
            <person name="Briner A.E."/>
            <person name="Felis G.E."/>
            <person name="de Vos W.M."/>
            <person name="Barrangou R."/>
            <person name="Klaenhammer T.R."/>
            <person name="Caufield P.W."/>
            <person name="Cui Y."/>
            <person name="Zhang H."/>
            <person name="O'Toole P.W."/>
        </authorList>
    </citation>
    <scope>NUCLEOTIDE SEQUENCE [LARGE SCALE GENOMIC DNA]</scope>
    <source>
        <strain evidence="2 3">NBRC 103219</strain>
    </source>
</reference>
<gene>
    <name evidence="2" type="ORF">IV66_GL000035</name>
</gene>
<keyword evidence="1" id="KW-0472">Membrane</keyword>
<dbReference type="InterPro" id="IPR018580">
    <property type="entry name" value="Uncharacterised_YfhO"/>
</dbReference>
<dbReference type="RefSeq" id="WP_017868016.1">
    <property type="nucleotide sequence ID" value="NZ_BJYB01000001.1"/>
</dbReference>
<feature type="transmembrane region" description="Helical" evidence="1">
    <location>
        <begin position="297"/>
        <end position="314"/>
    </location>
</feature>
<protein>
    <recommendedName>
        <fullName evidence="4">Integral membrane protein</fullName>
    </recommendedName>
</protein>
<dbReference type="Pfam" id="PF09586">
    <property type="entry name" value="YfhO"/>
    <property type="match status" value="1"/>
</dbReference>
<evidence type="ECO:0000313" key="3">
    <source>
        <dbReference type="Proteomes" id="UP000051886"/>
    </source>
</evidence>
<proteinExistence type="predicted"/>
<feature type="transmembrane region" description="Helical" evidence="1">
    <location>
        <begin position="137"/>
        <end position="155"/>
    </location>
</feature>
<feature type="transmembrane region" description="Helical" evidence="1">
    <location>
        <begin position="446"/>
        <end position="465"/>
    </location>
</feature>
<feature type="transmembrane region" description="Helical" evidence="1">
    <location>
        <begin position="388"/>
        <end position="406"/>
    </location>
</feature>
<sequence length="884" mass="100485">MKFKINSYIKKHLLLLLSFWIPVVLMLGYFIYRKMFPFGNSSLLTVDMGQQYIDFFSFFRNTLLHDPSNFFYSFNKAIGGEMLGEFAYYLLSPFNLLFLFFPGKSITAGVMLVTLLKYGCSGYTFGRLLKKQKVQSGALVPVFATIYSLMGWAIANQLNLLWMDALVFLPLIINALLNLLKKRHGVSYSLWLGLMMISNYYMGYMIALFLVLFFIWVETDRFVSVKHFFKDTALFISQSLLAAGIACLVLLPTLFSLQSSKGEYTTSVIHAKIEYPPLQMLSKLLVGSFDFKQMSTGLPNIFVGSFVLFGFLLFFLNKNVKSKTRIVSLVITAFLILSLCFEPLDLLWHGMQFPVWYPYRFSFVVSFWMIYLAAINYQHSLDVSATKIVLLALIYAGIIFASWMNLKKLSFVSKETLICSTLFATATLTPLLIHPGEAKKNLFNKLLLLLLVVGAEMLTNAVLSLNNISYLSQKEYTEPTAALSSDSRSLKAIDSGLYRTGQTYSRTKNDGINHDLNTGSYFSSALEKSIPDFYGQLGNPDGDNYVTYSNGTLISDSLLGMKYFSTPKEASEITAKDQQHKALTPLTIRPELQQYDQIRDKSLTKLYENPYAATLGYSANSALKNIKLPNNDPVNYQTAWLNAATGTWPTTKYFRSQNFNEVVFQNTDKTVNLTGSLLKKKNKKEPAQVIFKFTPKTNDPYYLTFGPGLEETNVETFTGSHPMYHYGTFRNNVILNVADHSKNTEVTLTAKFKKNSLFLDNFVLYQLDSQLTKEKLKQVKQKSWHVKKINNRYLTGQININNNDQIFATTIPYSKGWQVKIDGKKVPAFKLQNSFIGTNISKGHHTVSMKFTPPYLYTGLLITTLSLLLLAILEVRHYKHFRAK</sequence>
<name>A0A0R2LUT9_9LACO</name>
<feature type="transmembrane region" description="Helical" evidence="1">
    <location>
        <begin position="192"/>
        <end position="215"/>
    </location>
</feature>
<dbReference type="OrthoDB" id="9815466at2"/>